<dbReference type="EMBL" id="CP014518">
    <property type="protein sequence ID" value="AMM34481.1"/>
    <property type="molecule type" value="Genomic_DNA"/>
</dbReference>
<dbReference type="KEGG" id="satk:SA2016_3824"/>
<evidence type="ECO:0000256" key="1">
    <source>
        <dbReference type="SAM" id="MobiDB-lite"/>
    </source>
</evidence>
<reference evidence="2 3" key="1">
    <citation type="submission" date="2016-02" db="EMBL/GenBank/DDBJ databases">
        <title>Complete genome of Sinomonas atrocyanea KCTC 3377.</title>
        <authorList>
            <person name="Kim K.M."/>
        </authorList>
    </citation>
    <scope>NUCLEOTIDE SEQUENCE [LARGE SCALE GENOMIC DNA]</scope>
    <source>
        <strain evidence="2 3">KCTC 3377</strain>
    </source>
</reference>
<protein>
    <submittedName>
        <fullName evidence="2">Uncharacterized protein</fullName>
    </submittedName>
</protein>
<feature type="region of interest" description="Disordered" evidence="1">
    <location>
        <begin position="1"/>
        <end position="27"/>
    </location>
</feature>
<accession>A0A127A6C5</accession>
<evidence type="ECO:0000313" key="3">
    <source>
        <dbReference type="Proteomes" id="UP000070134"/>
    </source>
</evidence>
<organism evidence="2 3">
    <name type="scientific">Sinomonas atrocyanea</name>
    <dbReference type="NCBI Taxonomy" id="37927"/>
    <lineage>
        <taxon>Bacteria</taxon>
        <taxon>Bacillati</taxon>
        <taxon>Actinomycetota</taxon>
        <taxon>Actinomycetes</taxon>
        <taxon>Micrococcales</taxon>
        <taxon>Micrococcaceae</taxon>
        <taxon>Sinomonas</taxon>
    </lineage>
</organism>
<feature type="compositionally biased region" description="Low complexity" evidence="1">
    <location>
        <begin position="1"/>
        <end position="11"/>
    </location>
</feature>
<dbReference type="STRING" id="37927.SA2016_3824"/>
<name>A0A127A6C5_9MICC</name>
<gene>
    <name evidence="2" type="ORF">SA2016_3824</name>
</gene>
<evidence type="ECO:0000313" key="2">
    <source>
        <dbReference type="EMBL" id="AMM34481.1"/>
    </source>
</evidence>
<dbReference type="AlphaFoldDB" id="A0A127A6C5"/>
<dbReference type="Proteomes" id="UP000070134">
    <property type="component" value="Chromosome"/>
</dbReference>
<sequence length="91" mass="10735">MQPLRSLSSLSRKAKERPPVSTQQPGHLIEIRVESRRNMEYELEQAVRTLRERAEQIKDRGILVTRRSPQDFTIELHPDVPYGLTKELQNW</sequence>
<proteinExistence type="predicted"/>
<keyword evidence="3" id="KW-1185">Reference proteome</keyword>